<dbReference type="AlphaFoldDB" id="A0A7I8L020"/>
<accession>A0A7I8L020</accession>
<keyword evidence="2" id="KW-1185">Reference proteome</keyword>
<protein>
    <submittedName>
        <fullName evidence="1">Uncharacterized protein</fullName>
    </submittedName>
</protein>
<dbReference type="EMBL" id="LR746272">
    <property type="protein sequence ID" value="CAA7403102.1"/>
    <property type="molecule type" value="Genomic_DNA"/>
</dbReference>
<sequence length="106" mass="12164">MDAYGQQLEKYHTSREIGSALEEFIPIEHARHENLATAKNVSLEKTSWMTSAYDDSAPPLSRPESEEYNWRITESSTWMSVNEKALFPVREDAELSNHSNNVALMF</sequence>
<evidence type="ECO:0000313" key="1">
    <source>
        <dbReference type="EMBL" id="CAA7403102.1"/>
    </source>
</evidence>
<name>A0A7I8L020_SPIIN</name>
<organism evidence="1 2">
    <name type="scientific">Spirodela intermedia</name>
    <name type="common">Intermediate duckweed</name>
    <dbReference type="NCBI Taxonomy" id="51605"/>
    <lineage>
        <taxon>Eukaryota</taxon>
        <taxon>Viridiplantae</taxon>
        <taxon>Streptophyta</taxon>
        <taxon>Embryophyta</taxon>
        <taxon>Tracheophyta</taxon>
        <taxon>Spermatophyta</taxon>
        <taxon>Magnoliopsida</taxon>
        <taxon>Liliopsida</taxon>
        <taxon>Araceae</taxon>
        <taxon>Lemnoideae</taxon>
        <taxon>Spirodela</taxon>
    </lineage>
</organism>
<reference evidence="1" key="1">
    <citation type="submission" date="2020-02" db="EMBL/GenBank/DDBJ databases">
        <authorList>
            <person name="Scholz U."/>
            <person name="Mascher M."/>
            <person name="Fiebig A."/>
        </authorList>
    </citation>
    <scope>NUCLEOTIDE SEQUENCE</scope>
</reference>
<gene>
    <name evidence="1" type="ORF">SI8410_09013780</name>
</gene>
<dbReference type="Proteomes" id="UP000663760">
    <property type="component" value="Chromosome 9"/>
</dbReference>
<proteinExistence type="predicted"/>
<evidence type="ECO:0000313" key="2">
    <source>
        <dbReference type="Proteomes" id="UP000663760"/>
    </source>
</evidence>